<name>A0AAV9XVF5_9CRYT</name>
<dbReference type="AlphaFoldDB" id="A0AAV9XVF5"/>
<organism evidence="1 2">
    <name type="scientific">Cryptosporidium xiaoi</name>
    <dbReference type="NCBI Taxonomy" id="659607"/>
    <lineage>
        <taxon>Eukaryota</taxon>
        <taxon>Sar</taxon>
        <taxon>Alveolata</taxon>
        <taxon>Apicomplexa</taxon>
        <taxon>Conoidasida</taxon>
        <taxon>Coccidia</taxon>
        <taxon>Eucoccidiorida</taxon>
        <taxon>Eimeriorina</taxon>
        <taxon>Cryptosporidiidae</taxon>
        <taxon>Cryptosporidium</taxon>
    </lineage>
</organism>
<reference evidence="1 2" key="1">
    <citation type="submission" date="2023-10" db="EMBL/GenBank/DDBJ databases">
        <title>Comparative genomics analysis reveals potential genetic determinants of host preference in Cryptosporidium xiaoi.</title>
        <authorList>
            <person name="Xiao L."/>
            <person name="Li J."/>
        </authorList>
    </citation>
    <scope>NUCLEOTIDE SEQUENCE [LARGE SCALE GENOMIC DNA]</scope>
    <source>
        <strain evidence="1 2">52996</strain>
    </source>
</reference>
<dbReference type="EMBL" id="JAWDEY010000031">
    <property type="protein sequence ID" value="KAK6588686.1"/>
    <property type="molecule type" value="Genomic_DNA"/>
</dbReference>
<sequence>MSSNSNFKKEIKHISAQRLPDSFEIEGETIYNKLFLVFIKESGSGTKIPFLLSGHFDYSPKQMSGVLLYDKENDIFLVLDIISDGKIAISNKDGHFTIIFEEFSLYLNKCKIIEKGTQEESTGINIASETLGSFTINQDSSLTSGGATSLDKHPTGHCEIEGDGTITRGKSTLTVKHYKFSGIPNIPTYLSKKYTYLIPDNFDYNRDQVYTYPGSSYIQFVGTVKISNPKLEPHGATDDLQSMELFTFERTYLIFTSERVSYGIPIRINTKCTIGMRDGLISCKGEEVDFSYSIFDGLMGIGEMKAFTINVLGLRIIISANVDEIVDIALSRIHEEFPGTDHKNHK</sequence>
<proteinExistence type="predicted"/>
<protein>
    <submittedName>
        <fullName evidence="1">Uncharacterized protein</fullName>
    </submittedName>
</protein>
<accession>A0AAV9XVF5</accession>
<dbReference type="Proteomes" id="UP001311799">
    <property type="component" value="Unassembled WGS sequence"/>
</dbReference>
<comment type="caution">
    <text evidence="1">The sequence shown here is derived from an EMBL/GenBank/DDBJ whole genome shotgun (WGS) entry which is preliminary data.</text>
</comment>
<gene>
    <name evidence="1" type="ORF">RS030_3378</name>
</gene>
<evidence type="ECO:0000313" key="1">
    <source>
        <dbReference type="EMBL" id="KAK6588686.1"/>
    </source>
</evidence>
<evidence type="ECO:0000313" key="2">
    <source>
        <dbReference type="Proteomes" id="UP001311799"/>
    </source>
</evidence>
<keyword evidence="2" id="KW-1185">Reference proteome</keyword>